<dbReference type="PROSITE" id="PS51012">
    <property type="entry name" value="ABC_TM2"/>
    <property type="match status" value="1"/>
</dbReference>
<comment type="subcellular location">
    <subcellularLocation>
        <location evidence="1">Cell membrane</location>
        <topology evidence="1">Multi-pass membrane protein</topology>
    </subcellularLocation>
</comment>
<dbReference type="RefSeq" id="WP_251512732.1">
    <property type="nucleotide sequence ID" value="NZ_JAMBON010000007.1"/>
</dbReference>
<evidence type="ECO:0000256" key="2">
    <source>
        <dbReference type="ARBA" id="ARBA00007783"/>
    </source>
</evidence>
<dbReference type="InterPro" id="IPR013525">
    <property type="entry name" value="ABC2_TM"/>
</dbReference>
<protein>
    <submittedName>
        <fullName evidence="10">ABC transporter permease</fullName>
    </submittedName>
</protein>
<evidence type="ECO:0000256" key="4">
    <source>
        <dbReference type="ARBA" id="ARBA00022475"/>
    </source>
</evidence>
<gene>
    <name evidence="10" type="ORF">ACFSBH_04300</name>
</gene>
<evidence type="ECO:0000313" key="10">
    <source>
        <dbReference type="EMBL" id="MFD1606868.1"/>
    </source>
</evidence>
<dbReference type="Proteomes" id="UP001597221">
    <property type="component" value="Unassembled WGS sequence"/>
</dbReference>
<feature type="transmembrane region" description="Helical" evidence="8">
    <location>
        <begin position="279"/>
        <end position="299"/>
    </location>
</feature>
<keyword evidence="6 8" id="KW-1133">Transmembrane helix</keyword>
<evidence type="ECO:0000256" key="5">
    <source>
        <dbReference type="ARBA" id="ARBA00022692"/>
    </source>
</evidence>
<dbReference type="PANTHER" id="PTHR30294">
    <property type="entry name" value="MEMBRANE COMPONENT OF ABC TRANSPORTER YHHJ-RELATED"/>
    <property type="match status" value="1"/>
</dbReference>
<sequence>MKAVMLAQFWKDKRAPFIILLFMAISILLTVIFGDAERIDQTTVAIFSSESEEIEEFWEQRLNESSDIEFVIKDEEEAREGVIHGTSDAAVHVMEDDFLLIASSNKPSIQMIEQEVHQVFLEEAQLQAVAGSGNMDELRTEVQEYMKNPPIEVETKSLEGGAIADYDMGIQLLFGFTLFASMFTIGFKVNGITIDKASGVWNRMILSPVSKTSMYMGHLIYSFLVGFFQILMVLLIYEFLMGYDLGNFLMIVTIAAVFALSMVSVAMLIAGFVKSPEQFYMILPSILPIIPVVSGVYMMPGTITNPVLQFIGDIFPLSHAVEAMVDVTLFQANWNDILLPIVFMLLIGVVAMGIGINMVERRR</sequence>
<evidence type="ECO:0000313" key="11">
    <source>
        <dbReference type="Proteomes" id="UP001597221"/>
    </source>
</evidence>
<proteinExistence type="inferred from homology"/>
<dbReference type="EMBL" id="JBHUDE010000017">
    <property type="protein sequence ID" value="MFD1606868.1"/>
    <property type="molecule type" value="Genomic_DNA"/>
</dbReference>
<evidence type="ECO:0000259" key="9">
    <source>
        <dbReference type="PROSITE" id="PS51012"/>
    </source>
</evidence>
<evidence type="ECO:0000256" key="6">
    <source>
        <dbReference type="ARBA" id="ARBA00022989"/>
    </source>
</evidence>
<organism evidence="10 11">
    <name type="scientific">Oceanobacillus luteolus</name>
    <dbReference type="NCBI Taxonomy" id="1274358"/>
    <lineage>
        <taxon>Bacteria</taxon>
        <taxon>Bacillati</taxon>
        <taxon>Bacillota</taxon>
        <taxon>Bacilli</taxon>
        <taxon>Bacillales</taxon>
        <taxon>Bacillaceae</taxon>
        <taxon>Oceanobacillus</taxon>
    </lineage>
</organism>
<evidence type="ECO:0000256" key="1">
    <source>
        <dbReference type="ARBA" id="ARBA00004651"/>
    </source>
</evidence>
<keyword evidence="4" id="KW-1003">Cell membrane</keyword>
<feature type="transmembrane region" description="Helical" evidence="8">
    <location>
        <begin position="215"/>
        <end position="237"/>
    </location>
</feature>
<feature type="transmembrane region" description="Helical" evidence="8">
    <location>
        <begin position="337"/>
        <end position="359"/>
    </location>
</feature>
<feature type="domain" description="ABC transmembrane type-2" evidence="9">
    <location>
        <begin position="135"/>
        <end position="362"/>
    </location>
</feature>
<keyword evidence="11" id="KW-1185">Reference proteome</keyword>
<comment type="caution">
    <text evidence="10">The sequence shown here is derived from an EMBL/GenBank/DDBJ whole genome shotgun (WGS) entry which is preliminary data.</text>
</comment>
<keyword evidence="5 8" id="KW-0812">Transmembrane</keyword>
<dbReference type="InterPro" id="IPR047817">
    <property type="entry name" value="ABC2_TM_bact-type"/>
</dbReference>
<accession>A0ABW4HMN2</accession>
<comment type="similarity">
    <text evidence="2">Belongs to the ABC-2 integral membrane protein family.</text>
</comment>
<dbReference type="PANTHER" id="PTHR30294:SF29">
    <property type="entry name" value="MULTIDRUG ABC TRANSPORTER PERMEASE YBHS-RELATED"/>
    <property type="match status" value="1"/>
</dbReference>
<evidence type="ECO:0000256" key="7">
    <source>
        <dbReference type="ARBA" id="ARBA00023136"/>
    </source>
</evidence>
<feature type="transmembrane region" description="Helical" evidence="8">
    <location>
        <begin position="249"/>
        <end position="272"/>
    </location>
</feature>
<name>A0ABW4HMN2_9BACI</name>
<evidence type="ECO:0000256" key="8">
    <source>
        <dbReference type="SAM" id="Phobius"/>
    </source>
</evidence>
<reference evidence="11" key="1">
    <citation type="journal article" date="2019" name="Int. J. Syst. Evol. Microbiol.">
        <title>The Global Catalogue of Microorganisms (GCM) 10K type strain sequencing project: providing services to taxonomists for standard genome sequencing and annotation.</title>
        <authorList>
            <consortium name="The Broad Institute Genomics Platform"/>
            <consortium name="The Broad Institute Genome Sequencing Center for Infectious Disease"/>
            <person name="Wu L."/>
            <person name="Ma J."/>
        </authorList>
    </citation>
    <scope>NUCLEOTIDE SEQUENCE [LARGE SCALE GENOMIC DNA]</scope>
    <source>
        <strain evidence="11">CGMCC 1.12376</strain>
    </source>
</reference>
<keyword evidence="3" id="KW-0813">Transport</keyword>
<keyword evidence="7 8" id="KW-0472">Membrane</keyword>
<dbReference type="Pfam" id="PF12698">
    <property type="entry name" value="ABC2_membrane_3"/>
    <property type="match status" value="1"/>
</dbReference>
<dbReference type="InterPro" id="IPR051449">
    <property type="entry name" value="ABC-2_transporter_component"/>
</dbReference>
<evidence type="ECO:0000256" key="3">
    <source>
        <dbReference type="ARBA" id="ARBA00022448"/>
    </source>
</evidence>